<evidence type="ECO:0000256" key="1">
    <source>
        <dbReference type="ARBA" id="ARBA00022821"/>
    </source>
</evidence>
<keyword evidence="4" id="KW-0378">Hydrolase</keyword>
<organism evidence="4 5">
    <name type="scientific">Lysobacter zhanggongensis</name>
    <dbReference type="NCBI Taxonomy" id="1774951"/>
    <lineage>
        <taxon>Bacteria</taxon>
        <taxon>Pseudomonadati</taxon>
        <taxon>Pseudomonadota</taxon>
        <taxon>Gammaproteobacteria</taxon>
        <taxon>Lysobacterales</taxon>
        <taxon>Lysobacteraceae</taxon>
        <taxon>Lysobacter</taxon>
    </lineage>
</organism>
<dbReference type="Pfam" id="PF00182">
    <property type="entry name" value="Glyco_hydro_19"/>
    <property type="match status" value="1"/>
</dbReference>
<dbReference type="PANTHER" id="PTHR22595:SF79">
    <property type="entry name" value="CHITINASE 12"/>
    <property type="match status" value="1"/>
</dbReference>
<dbReference type="RefSeq" id="WP_412699040.1">
    <property type="nucleotide sequence ID" value="NZ_JAXGFO010000005.1"/>
</dbReference>
<sequence>MKNPVMDAVQSEDGLWTASFKLVPGRIGGELTIALRKQCACSRPITLVELRDGLKNLGRDELFSKSHLGLRGLAWENFLQCLNESMESYGIVECIDKAHFLAQVAAESDSLRTTAEYRNRDGSNPSRWSRYSGGARYHGRGLIQLTHDHNYRKYSEYVGVDYVSEPDMVGSQIEVAVDSACWYWRKGSAWGDLSSRARSNDFIMVTVGVNGGFNHYAQRKQHLQSLAEVFSVHSCGVHAGANFDIYNFVDSALSRTRNGPIVWRRDLGECDAL</sequence>
<dbReference type="InterPro" id="IPR023346">
    <property type="entry name" value="Lysozyme-like_dom_sf"/>
</dbReference>
<dbReference type="EMBL" id="JAXGFO010000005">
    <property type="protein sequence ID" value="MEG3156681.1"/>
    <property type="molecule type" value="Genomic_DNA"/>
</dbReference>
<feature type="domain" description="Glycoside hydrolase family 19 catalytic" evidence="3">
    <location>
        <begin position="125"/>
        <end position="185"/>
    </location>
</feature>
<dbReference type="Proteomes" id="UP001334501">
    <property type="component" value="Unassembled WGS sequence"/>
</dbReference>
<name>A0ABU7YNT9_9GAMM</name>
<proteinExistence type="predicted"/>
<dbReference type="PANTHER" id="PTHR22595">
    <property type="entry name" value="CHITINASE-RELATED"/>
    <property type="match status" value="1"/>
</dbReference>
<keyword evidence="1" id="KW-0611">Plant defense</keyword>
<protein>
    <submittedName>
        <fullName evidence="4">Glycoside hydrolase family 19 protein</fullName>
    </submittedName>
</protein>
<dbReference type="SUPFAM" id="SSF53955">
    <property type="entry name" value="Lysozyme-like"/>
    <property type="match status" value="1"/>
</dbReference>
<accession>A0ABU7YNT9</accession>
<dbReference type="Gene3D" id="1.10.530.10">
    <property type="match status" value="1"/>
</dbReference>
<evidence type="ECO:0000259" key="3">
    <source>
        <dbReference type="Pfam" id="PF00182"/>
    </source>
</evidence>
<comment type="caution">
    <text evidence="4">The sequence shown here is derived from an EMBL/GenBank/DDBJ whole genome shotgun (WGS) entry which is preliminary data.</text>
</comment>
<evidence type="ECO:0000313" key="4">
    <source>
        <dbReference type="EMBL" id="MEG3156681.1"/>
    </source>
</evidence>
<reference evidence="4 5" key="1">
    <citation type="journal article" date="2017" name="Curr. Microbiol.">
        <title>Lysobacter zhanggongensis sp. nov. Isolated from a Pit Mud.</title>
        <authorList>
            <person name="Zhang X.F."/>
            <person name="Wang H.H."/>
            <person name="Sun X.Y."/>
            <person name="Pan C.M."/>
        </authorList>
    </citation>
    <scope>NUCLEOTIDE SEQUENCE [LARGE SCALE GENOMIC DNA]</scope>
    <source>
        <strain evidence="4 5">ZGLJ7-1</strain>
    </source>
</reference>
<dbReference type="InterPro" id="IPR000726">
    <property type="entry name" value="Glyco_hydro_19_cat"/>
</dbReference>
<evidence type="ECO:0000256" key="2">
    <source>
        <dbReference type="ARBA" id="ARBA00023157"/>
    </source>
</evidence>
<dbReference type="GO" id="GO:0016787">
    <property type="term" value="F:hydrolase activity"/>
    <property type="evidence" value="ECO:0007669"/>
    <property type="project" value="UniProtKB-KW"/>
</dbReference>
<evidence type="ECO:0000313" key="5">
    <source>
        <dbReference type="Proteomes" id="UP001334501"/>
    </source>
</evidence>
<keyword evidence="2" id="KW-1015">Disulfide bond</keyword>
<keyword evidence="5" id="KW-1185">Reference proteome</keyword>
<gene>
    <name evidence="4" type="ORF">SNE33_01965</name>
</gene>